<feature type="transmembrane region" description="Helical" evidence="1">
    <location>
        <begin position="64"/>
        <end position="82"/>
    </location>
</feature>
<evidence type="ECO:0000256" key="1">
    <source>
        <dbReference type="SAM" id="Phobius"/>
    </source>
</evidence>
<feature type="transmembrane region" description="Helical" evidence="1">
    <location>
        <begin position="402"/>
        <end position="422"/>
    </location>
</feature>
<feature type="transmembrane region" description="Helical" evidence="1">
    <location>
        <begin position="252"/>
        <end position="285"/>
    </location>
</feature>
<feature type="transmembrane region" description="Helical" evidence="1">
    <location>
        <begin position="94"/>
        <end position="111"/>
    </location>
</feature>
<proteinExistence type="predicted"/>
<feature type="transmembrane region" description="Helical" evidence="1">
    <location>
        <begin position="229"/>
        <end position="246"/>
    </location>
</feature>
<protein>
    <recommendedName>
        <fullName evidence="4">Glycosyltransferase RgtA/B/C/D-like domain-containing protein</fullName>
    </recommendedName>
</protein>
<sequence length="612" mass="71187">MLQIVWSILLKTMILISGYFVISKYYDGAMKLTLSWLYGYLVMFIGMIILSFSNNLTEKNLNIYFIIYFLVFIMIFYLKKLYKIYVPEKKDFDIYNILSLLIFSCVLFLLFRHNIVYYDMTDDTLVQGMPKLAFIQQHRTLFVNYNTVTINTFANEWFGEINGLYYLIMTGQDTNVLIGNVEIFLFIFITVYEECKELHNKGKKEILFASYISTTPVVLGLAMTMKTDLASLIMLSLMIVIFWRYIEKQENFLLLVCIAVIGATASTKITLVPIAGLFSISLVIYYFKYVKNRNIYPIIIGILIACIFSARYVINIFIYNNPFKRALNEKVNISIGNIGDNIKGIIERFCETGKLIETIKPWSSNNWVITKGIGYGGEIIVIILITFWICYFLRGKINKRQLYLFVPYTMAFLYVLIGTVWYEWSFRYLYPYILPLELIALVKLDNYLEEKSGFFNKILKNIMCISLLFIMTLNSIRGFREGQAFPVSPQKALHMSKTERKLLYSSLVKYQDLEKVPGLLDILSNGGKGLILDEFSSPYYEFFGDNNCVHIDLVATEKELMENFNEEYDFIAIASLKYNSTIYKKFENEINKNNFSKYIGSFGAVFMKEGGY</sequence>
<organism evidence="2 3">
    <name type="scientific">Muricoprocola aceti</name>
    <dbReference type="NCBI Taxonomy" id="2981772"/>
    <lineage>
        <taxon>Bacteria</taxon>
        <taxon>Bacillati</taxon>
        <taxon>Bacillota</taxon>
        <taxon>Clostridia</taxon>
        <taxon>Lachnospirales</taxon>
        <taxon>Lachnospiraceae</taxon>
        <taxon>Muricoprocola</taxon>
    </lineage>
</organism>
<feature type="transmembrane region" description="Helical" evidence="1">
    <location>
        <begin position="372"/>
        <end position="393"/>
    </location>
</feature>
<feature type="transmembrane region" description="Helical" evidence="1">
    <location>
        <begin position="206"/>
        <end position="222"/>
    </location>
</feature>
<keyword evidence="3" id="KW-1185">Reference proteome</keyword>
<dbReference type="Proteomes" id="UP001652338">
    <property type="component" value="Unassembled WGS sequence"/>
</dbReference>
<keyword evidence="1" id="KW-0472">Membrane</keyword>
<comment type="caution">
    <text evidence="2">The sequence shown here is derived from an EMBL/GenBank/DDBJ whole genome shotgun (WGS) entry which is preliminary data.</text>
</comment>
<dbReference type="RefSeq" id="WP_262655753.1">
    <property type="nucleotide sequence ID" value="NZ_JAOQKE010000026.1"/>
</dbReference>
<accession>A0ABT2SQG0</accession>
<name>A0ABT2SQG0_9FIRM</name>
<feature type="transmembrane region" description="Helical" evidence="1">
    <location>
        <begin position="34"/>
        <end position="52"/>
    </location>
</feature>
<keyword evidence="1" id="KW-1133">Transmembrane helix</keyword>
<dbReference type="EMBL" id="JAOQKE010000026">
    <property type="protein sequence ID" value="MCU6726495.1"/>
    <property type="molecule type" value="Genomic_DNA"/>
</dbReference>
<keyword evidence="1" id="KW-0812">Transmembrane</keyword>
<evidence type="ECO:0008006" key="4">
    <source>
        <dbReference type="Google" id="ProtNLM"/>
    </source>
</evidence>
<evidence type="ECO:0000313" key="3">
    <source>
        <dbReference type="Proteomes" id="UP001652338"/>
    </source>
</evidence>
<feature type="transmembrane region" description="Helical" evidence="1">
    <location>
        <begin position="297"/>
        <end position="319"/>
    </location>
</feature>
<evidence type="ECO:0000313" key="2">
    <source>
        <dbReference type="EMBL" id="MCU6726495.1"/>
    </source>
</evidence>
<feature type="transmembrane region" description="Helical" evidence="1">
    <location>
        <begin position="6"/>
        <end position="22"/>
    </location>
</feature>
<gene>
    <name evidence="2" type="ORF">OCV47_14385</name>
</gene>
<reference evidence="2 3" key="1">
    <citation type="journal article" date="2021" name="ISME Commun">
        <title>Automated analysis of genomic sequences facilitates high-throughput and comprehensive description of bacteria.</title>
        <authorList>
            <person name="Hitch T.C.A."/>
        </authorList>
    </citation>
    <scope>NUCLEOTIDE SEQUENCE [LARGE SCALE GENOMIC DNA]</scope>
    <source>
        <strain evidence="2 3">Sanger_29</strain>
    </source>
</reference>